<dbReference type="InterPro" id="IPR030470">
    <property type="entry name" value="UbiA_prenylTrfase_CS"/>
</dbReference>
<dbReference type="PANTHER" id="PTHR43448">
    <property type="entry name" value="PROTOHEME IX FARNESYLTRANSFERASE, MITOCHONDRIAL"/>
    <property type="match status" value="1"/>
</dbReference>
<reference evidence="13 14" key="1">
    <citation type="journal article" date="2019" name="Fungal Biol. Biotechnol.">
        <title>Draft genome sequence of fastidious pathogen Ceratobasidium theobromae, which causes vascular-streak dieback in Theobroma cacao.</title>
        <authorList>
            <person name="Ali S.S."/>
            <person name="Asman A."/>
            <person name="Shao J."/>
            <person name="Firmansyah A.P."/>
            <person name="Susilo A.W."/>
            <person name="Rosmana A."/>
            <person name="McMahon P."/>
            <person name="Junaid M."/>
            <person name="Guest D."/>
            <person name="Kheng T.Y."/>
            <person name="Meinhardt L.W."/>
            <person name="Bailey B.A."/>
        </authorList>
    </citation>
    <scope>NUCLEOTIDE SEQUENCE [LARGE SCALE GENOMIC DNA]</scope>
    <source>
        <strain evidence="13 14">CT2</strain>
    </source>
</reference>
<keyword evidence="8 11" id="KW-0350">Heme biosynthesis</keyword>
<keyword evidence="3 11" id="KW-0808">Transferase</keyword>
<keyword evidence="5" id="KW-0809">Transit peptide</keyword>
<evidence type="ECO:0000256" key="2">
    <source>
        <dbReference type="ARBA" id="ARBA00016335"/>
    </source>
</evidence>
<organism evidence="13 14">
    <name type="scientific">Ceratobasidium theobromae</name>
    <dbReference type="NCBI Taxonomy" id="1582974"/>
    <lineage>
        <taxon>Eukaryota</taxon>
        <taxon>Fungi</taxon>
        <taxon>Dikarya</taxon>
        <taxon>Basidiomycota</taxon>
        <taxon>Agaricomycotina</taxon>
        <taxon>Agaricomycetes</taxon>
        <taxon>Cantharellales</taxon>
        <taxon>Ceratobasidiaceae</taxon>
        <taxon>Ceratobasidium</taxon>
    </lineage>
</organism>
<dbReference type="EMBL" id="SSOP01000564">
    <property type="protein sequence ID" value="KAB5588114.1"/>
    <property type="molecule type" value="Genomic_DNA"/>
</dbReference>
<evidence type="ECO:0000313" key="14">
    <source>
        <dbReference type="Proteomes" id="UP000383932"/>
    </source>
</evidence>
<proteinExistence type="inferred from homology"/>
<evidence type="ECO:0000256" key="5">
    <source>
        <dbReference type="ARBA" id="ARBA00022946"/>
    </source>
</evidence>
<evidence type="ECO:0000256" key="9">
    <source>
        <dbReference type="ARBA" id="ARBA00023136"/>
    </source>
</evidence>
<keyword evidence="4 12" id="KW-0812">Transmembrane</keyword>
<dbReference type="Pfam" id="PF01040">
    <property type="entry name" value="UbiA"/>
    <property type="match status" value="1"/>
</dbReference>
<evidence type="ECO:0000256" key="10">
    <source>
        <dbReference type="ARBA" id="ARBA00030253"/>
    </source>
</evidence>
<evidence type="ECO:0000256" key="8">
    <source>
        <dbReference type="ARBA" id="ARBA00023133"/>
    </source>
</evidence>
<evidence type="ECO:0000256" key="4">
    <source>
        <dbReference type="ARBA" id="ARBA00022692"/>
    </source>
</evidence>
<evidence type="ECO:0000256" key="6">
    <source>
        <dbReference type="ARBA" id="ARBA00022989"/>
    </source>
</evidence>
<protein>
    <recommendedName>
        <fullName evidence="2 11">Protoheme IX farnesyltransferase, mitochondrial</fullName>
        <ecNumber evidence="11">2.5.1.-</ecNumber>
    </recommendedName>
    <alternativeName>
        <fullName evidence="10 11">Heme O synthase</fullName>
    </alternativeName>
</protein>
<dbReference type="InterPro" id="IPR006369">
    <property type="entry name" value="Protohaem_IX_farnesylTrfase"/>
</dbReference>
<dbReference type="PIRSF" id="PIRSF001773">
    <property type="entry name" value="COX10"/>
    <property type="match status" value="1"/>
</dbReference>
<dbReference type="PROSITE" id="PS00943">
    <property type="entry name" value="UBIA"/>
    <property type="match status" value="1"/>
</dbReference>
<dbReference type="PANTHER" id="PTHR43448:SF2">
    <property type="entry name" value="PROTOHEME IX FARNESYLTRANSFERASE, MITOCHONDRIAL"/>
    <property type="match status" value="1"/>
</dbReference>
<dbReference type="Proteomes" id="UP000383932">
    <property type="component" value="Unassembled WGS sequence"/>
</dbReference>
<evidence type="ECO:0000256" key="11">
    <source>
        <dbReference type="PIRNR" id="PIRNR001773"/>
    </source>
</evidence>
<feature type="transmembrane region" description="Helical" evidence="12">
    <location>
        <begin position="248"/>
        <end position="266"/>
    </location>
</feature>
<keyword evidence="9 11" id="KW-0472">Membrane</keyword>
<dbReference type="CDD" id="cd13957">
    <property type="entry name" value="PT_UbiA_Cox10"/>
    <property type="match status" value="1"/>
</dbReference>
<dbReference type="GO" id="GO:0031966">
    <property type="term" value="C:mitochondrial membrane"/>
    <property type="evidence" value="ECO:0007669"/>
    <property type="project" value="UniProtKB-SubCell"/>
</dbReference>
<dbReference type="OrthoDB" id="5211at2759"/>
<evidence type="ECO:0000256" key="3">
    <source>
        <dbReference type="ARBA" id="ARBA00022679"/>
    </source>
</evidence>
<comment type="function">
    <text evidence="11">Converts protoheme IX and farnesyl diphosphate to heme O.</text>
</comment>
<evidence type="ECO:0000256" key="1">
    <source>
        <dbReference type="ARBA" id="ARBA00004225"/>
    </source>
</evidence>
<dbReference type="Gene3D" id="1.10.357.140">
    <property type="entry name" value="UbiA prenyltransferase"/>
    <property type="match status" value="1"/>
</dbReference>
<sequence>MVKHKDIKRIALACSRCIRPCRAVPPTAIYSGPASRSQSTRAAGVPIPDTINSFKQFFLSNSRAQASAASLEMSNMSIRKGKTKIFDVDVDSDIYPESNLKQADTVDSEPSASPTAIPLVTYPPPHIPLSAYTPVPTLTLRSRLKVYMQLSKSRLTTLVVLTTMSGVALCPLPTTVPALLATAAGTALCSASANTFNQIAEVPLDAQMLRTRMRPLVRRAISSAHAAAFGVTAGATGITLLATCVNPLTAALGAFNIILYSGVYTYMKQRTVLNTWVGGVVGAVPPLMGWAACGGHLLPSPEHPITYVWPTNAADVTSALPSDNPLAAATLFAFLFAWQFPHFNAVSHLTRAGYAQAGYKMLSVLDPRHNALVGFRYALAFIPICSVMAPLSGLTTWWFALASLPFNVWLSYGAWQFWQEGSEKAARKVWRQCLMYLPLMLALMMASKPSLSWSASLKKVLGYEQTDDRDIVVSE</sequence>
<feature type="transmembrane region" description="Helical" evidence="12">
    <location>
        <begin position="220"/>
        <end position="242"/>
    </location>
</feature>
<keyword evidence="14" id="KW-1185">Reference proteome</keyword>
<dbReference type="InterPro" id="IPR016315">
    <property type="entry name" value="Protohaem_IX_farnesylTrfase_mt"/>
</dbReference>
<gene>
    <name evidence="13" type="ORF">CTheo_8442</name>
</gene>
<dbReference type="InterPro" id="IPR044878">
    <property type="entry name" value="UbiA_sf"/>
</dbReference>
<dbReference type="GO" id="GO:0006784">
    <property type="term" value="P:heme A biosynthetic process"/>
    <property type="evidence" value="ECO:0007669"/>
    <property type="project" value="TreeGrafter"/>
</dbReference>
<accession>A0A5N5Q8V9</accession>
<evidence type="ECO:0000256" key="7">
    <source>
        <dbReference type="ARBA" id="ARBA00023128"/>
    </source>
</evidence>
<feature type="transmembrane region" description="Helical" evidence="12">
    <location>
        <begin position="273"/>
        <end position="292"/>
    </location>
</feature>
<evidence type="ECO:0000256" key="12">
    <source>
        <dbReference type="SAM" id="Phobius"/>
    </source>
</evidence>
<dbReference type="InterPro" id="IPR000537">
    <property type="entry name" value="UbiA_prenyltransferase"/>
</dbReference>
<comment type="similarity">
    <text evidence="11">Belongs to the ubiA prenyltransferase family.</text>
</comment>
<dbReference type="EC" id="2.5.1.-" evidence="11"/>
<feature type="transmembrane region" description="Helical" evidence="12">
    <location>
        <begin position="397"/>
        <end position="417"/>
    </location>
</feature>
<keyword evidence="6 12" id="KW-1133">Transmembrane helix</keyword>
<name>A0A5N5Q8V9_9AGAM</name>
<dbReference type="FunFam" id="1.10.357.140:FF:000004">
    <property type="entry name" value="Protoheme IX farnesyltransferase, mitochondrial"/>
    <property type="match status" value="1"/>
</dbReference>
<dbReference type="AlphaFoldDB" id="A0A5N5Q8V9"/>
<dbReference type="GO" id="GO:0008495">
    <property type="term" value="F:protoheme IX farnesyltransferase activity"/>
    <property type="evidence" value="ECO:0007669"/>
    <property type="project" value="InterPro"/>
</dbReference>
<feature type="transmembrane region" description="Helical" evidence="12">
    <location>
        <begin position="326"/>
        <end position="350"/>
    </location>
</feature>
<dbReference type="HAMAP" id="MF_00154">
    <property type="entry name" value="CyoE_CtaB"/>
    <property type="match status" value="1"/>
</dbReference>
<keyword evidence="7 11" id="KW-0496">Mitochondrion</keyword>
<comment type="caution">
    <text evidence="13">The sequence shown here is derived from an EMBL/GenBank/DDBJ whole genome shotgun (WGS) entry which is preliminary data.</text>
</comment>
<feature type="transmembrane region" description="Helical" evidence="12">
    <location>
        <begin position="371"/>
        <end position="391"/>
    </location>
</feature>
<evidence type="ECO:0000313" key="13">
    <source>
        <dbReference type="EMBL" id="KAB5588114.1"/>
    </source>
</evidence>
<comment type="subcellular location">
    <subcellularLocation>
        <location evidence="1">Mitochondrion membrane</location>
        <topology evidence="1">Multi-pass membrane protein</topology>
    </subcellularLocation>
</comment>